<dbReference type="InterPro" id="IPR001789">
    <property type="entry name" value="Sig_transdc_resp-reg_receiver"/>
</dbReference>
<dbReference type="Gene3D" id="1.10.287.130">
    <property type="match status" value="1"/>
</dbReference>
<dbReference type="SMART" id="SM00388">
    <property type="entry name" value="HisKA"/>
    <property type="match status" value="1"/>
</dbReference>
<dbReference type="CDD" id="cd00130">
    <property type="entry name" value="PAS"/>
    <property type="match status" value="1"/>
</dbReference>
<dbReference type="PROSITE" id="PS50112">
    <property type="entry name" value="PAS"/>
    <property type="match status" value="1"/>
</dbReference>
<feature type="domain" description="Histidine kinase" evidence="11">
    <location>
        <begin position="385"/>
        <end position="603"/>
    </location>
</feature>
<evidence type="ECO:0000256" key="8">
    <source>
        <dbReference type="PROSITE-ProRule" id="PRU00169"/>
    </source>
</evidence>
<keyword evidence="9" id="KW-0175">Coiled coil</keyword>
<dbReference type="FunFam" id="1.10.287.130:FF:000001">
    <property type="entry name" value="Two-component sensor histidine kinase"/>
    <property type="match status" value="1"/>
</dbReference>
<feature type="modified residue" description="4-aspartylphosphate" evidence="8">
    <location>
        <position position="675"/>
    </location>
</feature>
<evidence type="ECO:0000256" key="10">
    <source>
        <dbReference type="SAM" id="MobiDB-lite"/>
    </source>
</evidence>
<evidence type="ECO:0000256" key="6">
    <source>
        <dbReference type="ARBA" id="ARBA00023012"/>
    </source>
</evidence>
<keyword evidence="4" id="KW-0808">Transferase</keyword>
<feature type="domain" description="Response regulatory" evidence="12">
    <location>
        <begin position="626"/>
        <end position="742"/>
    </location>
</feature>
<feature type="domain" description="PAS" evidence="13">
    <location>
        <begin position="242"/>
        <end position="296"/>
    </location>
</feature>
<dbReference type="PROSITE" id="PS50109">
    <property type="entry name" value="HIS_KIN"/>
    <property type="match status" value="1"/>
</dbReference>
<dbReference type="EC" id="2.7.13.3" evidence="2"/>
<keyword evidence="6" id="KW-0902">Two-component regulatory system</keyword>
<dbReference type="Pfam" id="PF08448">
    <property type="entry name" value="PAS_4"/>
    <property type="match status" value="2"/>
</dbReference>
<feature type="coiled-coil region" evidence="9">
    <location>
        <begin position="190"/>
        <end position="224"/>
    </location>
</feature>
<dbReference type="SUPFAM" id="SSF52172">
    <property type="entry name" value="CheY-like"/>
    <property type="match status" value="1"/>
</dbReference>
<dbReference type="Pfam" id="PF00072">
    <property type="entry name" value="Response_reg"/>
    <property type="match status" value="1"/>
</dbReference>
<dbReference type="Gene3D" id="3.30.450.20">
    <property type="entry name" value="PAS domain"/>
    <property type="match status" value="2"/>
</dbReference>
<dbReference type="CDD" id="cd00082">
    <property type="entry name" value="HisKA"/>
    <property type="match status" value="1"/>
</dbReference>
<dbReference type="InterPro" id="IPR003594">
    <property type="entry name" value="HATPase_dom"/>
</dbReference>
<dbReference type="InterPro" id="IPR013656">
    <property type="entry name" value="PAS_4"/>
</dbReference>
<dbReference type="AlphaFoldDB" id="A0A2L0EST3"/>
<keyword evidence="5" id="KW-0418">Kinase</keyword>
<dbReference type="PROSITE" id="PS50113">
    <property type="entry name" value="PAC"/>
    <property type="match status" value="1"/>
</dbReference>
<evidence type="ECO:0000256" key="9">
    <source>
        <dbReference type="SAM" id="Coils"/>
    </source>
</evidence>
<evidence type="ECO:0000256" key="2">
    <source>
        <dbReference type="ARBA" id="ARBA00012438"/>
    </source>
</evidence>
<gene>
    <name evidence="15" type="ORF">SOCE26_037600</name>
</gene>
<evidence type="ECO:0000259" key="14">
    <source>
        <dbReference type="PROSITE" id="PS50113"/>
    </source>
</evidence>
<dbReference type="InterPro" id="IPR011006">
    <property type="entry name" value="CheY-like_superfamily"/>
</dbReference>
<dbReference type="SUPFAM" id="SSF47384">
    <property type="entry name" value="Homodimeric domain of signal transducing histidine kinase"/>
    <property type="match status" value="1"/>
</dbReference>
<dbReference type="PANTHER" id="PTHR43547:SF2">
    <property type="entry name" value="HYBRID SIGNAL TRANSDUCTION HISTIDINE KINASE C"/>
    <property type="match status" value="1"/>
</dbReference>
<evidence type="ECO:0000256" key="5">
    <source>
        <dbReference type="ARBA" id="ARBA00022777"/>
    </source>
</evidence>
<dbReference type="FunFam" id="3.30.565.10:FF:000006">
    <property type="entry name" value="Sensor histidine kinase WalK"/>
    <property type="match status" value="1"/>
</dbReference>
<evidence type="ECO:0000259" key="12">
    <source>
        <dbReference type="PROSITE" id="PS50110"/>
    </source>
</evidence>
<dbReference type="Gene3D" id="3.30.565.10">
    <property type="entry name" value="Histidine kinase-like ATPase, C-terminal domain"/>
    <property type="match status" value="1"/>
</dbReference>
<dbReference type="CDD" id="cd17580">
    <property type="entry name" value="REC_2_DhkD-like"/>
    <property type="match status" value="1"/>
</dbReference>
<dbReference type="EMBL" id="CP012673">
    <property type="protein sequence ID" value="AUX42330.1"/>
    <property type="molecule type" value="Genomic_DNA"/>
</dbReference>
<accession>A0A2L0EST3</accession>
<evidence type="ECO:0000313" key="16">
    <source>
        <dbReference type="Proteomes" id="UP000238348"/>
    </source>
</evidence>
<dbReference type="PRINTS" id="PR00344">
    <property type="entry name" value="BCTRLSENSOR"/>
</dbReference>
<sequence length="757" mass="82186">MAMTHPTHADAATAAGGTAPVRSPASPPDFRAIFEASPSLDLLLAPDLTVVAASDVYLRALLAGRDAIIGRHLFDVFPVDPSGSAAAGATDVRASLARVLATRAPDTVAAQWYAVRRPAEQGGGVEERCWSITHTPILGADGAVDHILHRVDDVTGFARTGDGSKAAKLDGAPPVDAAVIVRAFEARRAEVQKTHELEETERELLRSEEERQRLVVQLRNERARLNLDLTAQMRAEAALRRSEQEFRTLAENIPALVVRFDRELRHLYVNRQVAAATGLPTSAFLGKTNRDIGMPEQVCAPVDAQLRHVFATGQATTLEFVYPSPAGPRYFHSWLGPELSASGSVETVCAITRDVTEQKELENERRRRMEELAEAARRKDEFLATLAHELRNPLAPLRNGLELLRLGESDPAASERARAMMERQVAHMVRLIDDLLDVSRITRGKLRLRRERVELAGVVQSAIEASRPLIDASRHELTVDVPPGPIHLDADPTRLAQVLSNLLTNAAKYTDPGGRIRLSVERQGGEVVLAVRDTGIGIAAEHLPGLFQMFSQITPALERSQGGLGIGLSLVRGLVELHGGRVAASSDGPGKGSEFSVRLPVAEERAQAAAAPGEERETPSLPPRCRVLVVDDNSDAADSLAMLLRVLGYSVEVAYDGRQGAEIAERFCPDVVLLDIGLPKMNGYEVARYFREQPWGKGMVLVAMTGWGQQEDKQRATEAGFNVHLTKPVDPGTLKALLADLDERRRGPALAAPPRAP</sequence>
<dbReference type="Pfam" id="PF00512">
    <property type="entry name" value="HisKA"/>
    <property type="match status" value="1"/>
</dbReference>
<dbReference type="Proteomes" id="UP000238348">
    <property type="component" value="Chromosome"/>
</dbReference>
<dbReference type="PANTHER" id="PTHR43547">
    <property type="entry name" value="TWO-COMPONENT HISTIDINE KINASE"/>
    <property type="match status" value="1"/>
</dbReference>
<feature type="region of interest" description="Disordered" evidence="10">
    <location>
        <begin position="1"/>
        <end position="23"/>
    </location>
</feature>
<dbReference type="SMART" id="SM00448">
    <property type="entry name" value="REC"/>
    <property type="match status" value="1"/>
</dbReference>
<dbReference type="InterPro" id="IPR036097">
    <property type="entry name" value="HisK_dim/P_sf"/>
</dbReference>
<organism evidence="15 16">
    <name type="scientific">Sorangium cellulosum</name>
    <name type="common">Polyangium cellulosum</name>
    <dbReference type="NCBI Taxonomy" id="56"/>
    <lineage>
        <taxon>Bacteria</taxon>
        <taxon>Pseudomonadati</taxon>
        <taxon>Myxococcota</taxon>
        <taxon>Polyangia</taxon>
        <taxon>Polyangiales</taxon>
        <taxon>Polyangiaceae</taxon>
        <taxon>Sorangium</taxon>
    </lineage>
</organism>
<dbReference type="Pfam" id="PF02518">
    <property type="entry name" value="HATPase_c"/>
    <property type="match status" value="1"/>
</dbReference>
<dbReference type="InterPro" id="IPR000700">
    <property type="entry name" value="PAS-assoc_C"/>
</dbReference>
<dbReference type="GO" id="GO:0000155">
    <property type="term" value="F:phosphorelay sensor kinase activity"/>
    <property type="evidence" value="ECO:0007669"/>
    <property type="project" value="InterPro"/>
</dbReference>
<evidence type="ECO:0000256" key="7">
    <source>
        <dbReference type="ARBA" id="ARBA00023136"/>
    </source>
</evidence>
<dbReference type="InterPro" id="IPR003661">
    <property type="entry name" value="HisK_dim/P_dom"/>
</dbReference>
<feature type="compositionally biased region" description="Low complexity" evidence="10">
    <location>
        <begin position="1"/>
        <end position="20"/>
    </location>
</feature>
<dbReference type="Gene3D" id="3.40.50.2300">
    <property type="match status" value="1"/>
</dbReference>
<keyword evidence="3 8" id="KW-0597">Phosphoprotein</keyword>
<dbReference type="InterPro" id="IPR005467">
    <property type="entry name" value="His_kinase_dom"/>
</dbReference>
<evidence type="ECO:0000313" key="15">
    <source>
        <dbReference type="EMBL" id="AUX42330.1"/>
    </source>
</evidence>
<name>A0A2L0EST3_SORCE</name>
<evidence type="ECO:0000256" key="1">
    <source>
        <dbReference type="ARBA" id="ARBA00000085"/>
    </source>
</evidence>
<dbReference type="SMART" id="SM00387">
    <property type="entry name" value="HATPase_c"/>
    <property type="match status" value="1"/>
</dbReference>
<dbReference type="InterPro" id="IPR004358">
    <property type="entry name" value="Sig_transdc_His_kin-like_C"/>
</dbReference>
<dbReference type="SMART" id="SM00091">
    <property type="entry name" value="PAS"/>
    <property type="match status" value="2"/>
</dbReference>
<feature type="domain" description="PAC" evidence="14">
    <location>
        <begin position="316"/>
        <end position="367"/>
    </location>
</feature>
<dbReference type="InterPro" id="IPR000014">
    <property type="entry name" value="PAS"/>
</dbReference>
<dbReference type="InterPro" id="IPR036890">
    <property type="entry name" value="HATPase_C_sf"/>
</dbReference>
<keyword evidence="7" id="KW-0472">Membrane</keyword>
<dbReference type="InterPro" id="IPR035965">
    <property type="entry name" value="PAS-like_dom_sf"/>
</dbReference>
<evidence type="ECO:0000259" key="13">
    <source>
        <dbReference type="PROSITE" id="PS50112"/>
    </source>
</evidence>
<evidence type="ECO:0000256" key="4">
    <source>
        <dbReference type="ARBA" id="ARBA00022679"/>
    </source>
</evidence>
<protein>
    <recommendedName>
        <fullName evidence="2">histidine kinase</fullName>
        <ecNumber evidence="2">2.7.13.3</ecNumber>
    </recommendedName>
</protein>
<evidence type="ECO:0000256" key="3">
    <source>
        <dbReference type="ARBA" id="ARBA00022553"/>
    </source>
</evidence>
<dbReference type="NCBIfam" id="TIGR00229">
    <property type="entry name" value="sensory_box"/>
    <property type="match status" value="1"/>
</dbReference>
<proteinExistence type="predicted"/>
<dbReference type="PROSITE" id="PS50110">
    <property type="entry name" value="RESPONSE_REGULATORY"/>
    <property type="match status" value="1"/>
</dbReference>
<dbReference type="SUPFAM" id="SSF55785">
    <property type="entry name" value="PYP-like sensor domain (PAS domain)"/>
    <property type="match status" value="2"/>
</dbReference>
<dbReference type="SUPFAM" id="SSF55874">
    <property type="entry name" value="ATPase domain of HSP90 chaperone/DNA topoisomerase II/histidine kinase"/>
    <property type="match status" value="1"/>
</dbReference>
<evidence type="ECO:0000259" key="11">
    <source>
        <dbReference type="PROSITE" id="PS50109"/>
    </source>
</evidence>
<comment type="catalytic activity">
    <reaction evidence="1">
        <text>ATP + protein L-histidine = ADP + protein N-phospho-L-histidine.</text>
        <dbReference type="EC" id="2.7.13.3"/>
    </reaction>
</comment>
<reference evidence="15 16" key="1">
    <citation type="submission" date="2015-09" db="EMBL/GenBank/DDBJ databases">
        <title>Sorangium comparison.</title>
        <authorList>
            <person name="Zaburannyi N."/>
            <person name="Bunk B."/>
            <person name="Overmann J."/>
            <person name="Mueller R."/>
        </authorList>
    </citation>
    <scope>NUCLEOTIDE SEQUENCE [LARGE SCALE GENOMIC DNA]</scope>
    <source>
        <strain evidence="15 16">So ce26</strain>
    </source>
</reference>